<keyword evidence="3" id="KW-1185">Reference proteome</keyword>
<reference evidence="2 3" key="1">
    <citation type="submission" date="2019-08" db="EMBL/GenBank/DDBJ databases">
        <title>Calorimonas adulescens gen. nov., sp. nov., an anaerobic thermophilic bacterium from Sakhalin hot spring.</title>
        <authorList>
            <person name="Khomyakova M.A."/>
            <person name="Merkel A.Y."/>
            <person name="Novikov A."/>
            <person name="Bonch-Osmolovskaya E.A."/>
            <person name="Slobodkin A.I."/>
        </authorList>
    </citation>
    <scope>NUCLEOTIDE SEQUENCE [LARGE SCALE GENOMIC DNA]</scope>
    <source>
        <strain evidence="2 3">A05MB</strain>
    </source>
</reference>
<dbReference type="EMBL" id="VTPS01000001">
    <property type="protein sequence ID" value="TZE83444.1"/>
    <property type="molecule type" value="Genomic_DNA"/>
</dbReference>
<dbReference type="GO" id="GO:0004488">
    <property type="term" value="F:methylenetetrahydrofolate dehydrogenase (NADP+) activity"/>
    <property type="evidence" value="ECO:0007669"/>
    <property type="project" value="InterPro"/>
</dbReference>
<comment type="caution">
    <text evidence="2">The sequence shown here is derived from an EMBL/GenBank/DDBJ whole genome shotgun (WGS) entry which is preliminary data.</text>
</comment>
<dbReference type="Pfam" id="PF02882">
    <property type="entry name" value="THF_DHG_CYH_C"/>
    <property type="match status" value="1"/>
</dbReference>
<evidence type="ECO:0000259" key="1">
    <source>
        <dbReference type="Pfam" id="PF02882"/>
    </source>
</evidence>
<evidence type="ECO:0000313" key="3">
    <source>
        <dbReference type="Proteomes" id="UP000322976"/>
    </source>
</evidence>
<accession>A0A5D8QGY9</accession>
<organism evidence="2 3">
    <name type="scientific">Calorimonas adulescens</name>
    <dbReference type="NCBI Taxonomy" id="2606906"/>
    <lineage>
        <taxon>Bacteria</taxon>
        <taxon>Bacillati</taxon>
        <taxon>Bacillota</taxon>
        <taxon>Clostridia</taxon>
        <taxon>Thermoanaerobacterales</taxon>
        <taxon>Thermoanaerobacteraceae</taxon>
        <taxon>Calorimonas</taxon>
    </lineage>
</organism>
<dbReference type="Proteomes" id="UP000322976">
    <property type="component" value="Unassembled WGS sequence"/>
</dbReference>
<dbReference type="PROSITE" id="PS00767">
    <property type="entry name" value="THF_DHG_CYH_2"/>
    <property type="match status" value="1"/>
</dbReference>
<dbReference type="AlphaFoldDB" id="A0A5D8QGY9"/>
<protein>
    <recommendedName>
        <fullName evidence="1">Tetrahydrofolate dehydrogenase/cyclohydrolase NAD(P)-binding domain-containing protein</fullName>
    </recommendedName>
</protein>
<dbReference type="InterPro" id="IPR020867">
    <property type="entry name" value="THF_DH/CycHdrlase_CS"/>
</dbReference>
<sequence length="41" mass="4468">MSSYITQITPVPGGVGPITAAMFLENTREAFKNAHKNFISK</sequence>
<feature type="domain" description="Tetrahydrofolate dehydrogenase/cyclohydrolase NAD(P)-binding" evidence="1">
    <location>
        <begin position="4"/>
        <end position="34"/>
    </location>
</feature>
<evidence type="ECO:0000313" key="2">
    <source>
        <dbReference type="EMBL" id="TZE83444.1"/>
    </source>
</evidence>
<proteinExistence type="predicted"/>
<gene>
    <name evidence="2" type="ORF">FWJ32_00735</name>
</gene>
<dbReference type="InterPro" id="IPR020631">
    <property type="entry name" value="THF_DH/CycHdrlase_NAD-bd_dom"/>
</dbReference>
<name>A0A5D8QGY9_9THEO</name>